<feature type="compositionally biased region" description="Basic and acidic residues" evidence="7">
    <location>
        <begin position="1"/>
        <end position="27"/>
    </location>
</feature>
<dbReference type="GO" id="GO:0019752">
    <property type="term" value="P:carboxylic acid metabolic process"/>
    <property type="evidence" value="ECO:0007669"/>
    <property type="project" value="InterPro"/>
</dbReference>
<feature type="region of interest" description="Disordered" evidence="7">
    <location>
        <begin position="1"/>
        <end position="55"/>
    </location>
</feature>
<feature type="modified residue" description="N6-(pyridoxal phosphate)lysine" evidence="5">
    <location>
        <position position="366"/>
    </location>
</feature>
<dbReference type="GeneID" id="87806339"/>
<evidence type="ECO:0000256" key="4">
    <source>
        <dbReference type="ARBA" id="ARBA00023239"/>
    </source>
</evidence>
<dbReference type="PANTHER" id="PTHR11999">
    <property type="entry name" value="GROUP II PYRIDOXAL-5-PHOSPHATE DECARBOXYLASE"/>
    <property type="match status" value="1"/>
</dbReference>
<dbReference type="EMBL" id="CP086715">
    <property type="protein sequence ID" value="WOO79572.1"/>
    <property type="molecule type" value="Genomic_DNA"/>
</dbReference>
<protein>
    <submittedName>
        <fullName evidence="8">L-2,4-diaminobutyrate decarboxylase</fullName>
    </submittedName>
</protein>
<dbReference type="Pfam" id="PF00282">
    <property type="entry name" value="Pyridoxal_deC"/>
    <property type="match status" value="1"/>
</dbReference>
<organism evidence="8 9">
    <name type="scientific">Vanrija pseudolonga</name>
    <dbReference type="NCBI Taxonomy" id="143232"/>
    <lineage>
        <taxon>Eukaryota</taxon>
        <taxon>Fungi</taxon>
        <taxon>Dikarya</taxon>
        <taxon>Basidiomycota</taxon>
        <taxon>Agaricomycotina</taxon>
        <taxon>Tremellomycetes</taxon>
        <taxon>Trichosporonales</taxon>
        <taxon>Trichosporonaceae</taxon>
        <taxon>Vanrija</taxon>
    </lineage>
</organism>
<reference evidence="8" key="1">
    <citation type="submission" date="2023-10" db="EMBL/GenBank/DDBJ databases">
        <authorList>
            <person name="Noh H."/>
        </authorList>
    </citation>
    <scope>NUCLEOTIDE SEQUENCE</scope>
    <source>
        <strain evidence="8">DUCC4014</strain>
    </source>
</reference>
<keyword evidence="9" id="KW-1185">Reference proteome</keyword>
<dbReference type="SUPFAM" id="SSF53383">
    <property type="entry name" value="PLP-dependent transferases"/>
    <property type="match status" value="1"/>
</dbReference>
<dbReference type="InterPro" id="IPR015421">
    <property type="entry name" value="PyrdxlP-dep_Trfase_major"/>
</dbReference>
<dbReference type="GO" id="GO:0030170">
    <property type="term" value="F:pyridoxal phosphate binding"/>
    <property type="evidence" value="ECO:0007669"/>
    <property type="project" value="InterPro"/>
</dbReference>
<dbReference type="GO" id="GO:0016831">
    <property type="term" value="F:carboxy-lyase activity"/>
    <property type="evidence" value="ECO:0007669"/>
    <property type="project" value="TreeGrafter"/>
</dbReference>
<name>A0AAF1BH04_9TREE</name>
<feature type="compositionally biased region" description="Basic and acidic residues" evidence="7">
    <location>
        <begin position="35"/>
        <end position="47"/>
    </location>
</feature>
<dbReference type="InterPro" id="IPR015424">
    <property type="entry name" value="PyrdxlP-dep_Trfase"/>
</dbReference>
<dbReference type="InterPro" id="IPR015422">
    <property type="entry name" value="PyrdxlP-dep_Trfase_small"/>
</dbReference>
<keyword evidence="3 5" id="KW-0663">Pyridoxal phosphate</keyword>
<dbReference type="PANTHER" id="PTHR11999:SF165">
    <property type="entry name" value="DECARBOXYLASE, PUTATIVE (AFU_ORTHOLOGUE AFUA_2G04980)-RELATED"/>
    <property type="match status" value="1"/>
</dbReference>
<comment type="cofactor">
    <cofactor evidence="1 5 6">
        <name>pyridoxal 5'-phosphate</name>
        <dbReference type="ChEBI" id="CHEBI:597326"/>
    </cofactor>
</comment>
<gene>
    <name evidence="8" type="primary">ddc</name>
    <name evidence="8" type="ORF">LOC62_02G003093</name>
</gene>
<evidence type="ECO:0000313" key="9">
    <source>
        <dbReference type="Proteomes" id="UP000827549"/>
    </source>
</evidence>
<evidence type="ECO:0000256" key="2">
    <source>
        <dbReference type="ARBA" id="ARBA00009533"/>
    </source>
</evidence>
<evidence type="ECO:0000256" key="6">
    <source>
        <dbReference type="RuleBase" id="RU000382"/>
    </source>
</evidence>
<comment type="similarity">
    <text evidence="2 6">Belongs to the group II decarboxylase family.</text>
</comment>
<keyword evidence="4 6" id="KW-0456">Lyase</keyword>
<evidence type="ECO:0000313" key="8">
    <source>
        <dbReference type="EMBL" id="WOO79572.1"/>
    </source>
</evidence>
<evidence type="ECO:0000256" key="1">
    <source>
        <dbReference type="ARBA" id="ARBA00001933"/>
    </source>
</evidence>
<dbReference type="Gene3D" id="3.90.1150.10">
    <property type="entry name" value="Aspartate Aminotransferase, domain 1"/>
    <property type="match status" value="1"/>
</dbReference>
<dbReference type="InterPro" id="IPR010977">
    <property type="entry name" value="Aromatic_deC"/>
</dbReference>
<dbReference type="Gene3D" id="3.40.640.10">
    <property type="entry name" value="Type I PLP-dependent aspartate aminotransferase-like (Major domain)"/>
    <property type="match status" value="1"/>
</dbReference>
<dbReference type="AlphaFoldDB" id="A0AAF1BH04"/>
<sequence>MPADPEHVVAVDRDDPTKAAADDDRPRWAAFPSYQRERERAGRKDQQDESYDTTRQFKQGFEDNLWLVTKHIERRRARLDKLDVTPSPEVVRRVVAAIPDPLPDEGALGDTMHYLMQRFLPGCLPAQNGPRYFGFVTGGTTDAAQLADLLVTSYDENVQVTLPDTSASTALEGRALEWVLDLLGIPRDVFVGRTITTGATASNVLGLACAREHLYATASNTPDGYSFAEYGPPARGHQDPPIVIVALEPHFSIRKAAALVGIGSRSFLDVKASASNPLAFDLDDLARLLNRPKDDPTRTIVSYGLGEVNTGGFGRDLRKVATLCKRYGAWLHVDAAFGGFAHCVPELKHLTDGIELANSLTLDGHKWLNIPYDCGLFFTSTSQNLKAFLGPPEDLRPAYLSAGPDKGLEKYPSEHEDIPSPLYVGIENSRRFRALPLFASLMTYGWKGYRHFVRMNVHFARQLAELINVHPSYELLNRQPGYTGNSGNRAYTGWSDYDASDRRVPIIPLNIVLFRGSESSPYHSPDNDNGIVKLIDALNGSRKLYVSGTRYRNRGAIRIAISNWLTWKEEDFNIVKTVLEEVAGIVVVPDTPSPRRSAFK</sequence>
<accession>A0AAF1BH04</accession>
<proteinExistence type="inferred from homology"/>
<dbReference type="RefSeq" id="XP_062625604.1">
    <property type="nucleotide sequence ID" value="XM_062769620.1"/>
</dbReference>
<evidence type="ECO:0000256" key="3">
    <source>
        <dbReference type="ARBA" id="ARBA00022898"/>
    </source>
</evidence>
<evidence type="ECO:0000256" key="5">
    <source>
        <dbReference type="PIRSR" id="PIRSR602129-50"/>
    </source>
</evidence>
<evidence type="ECO:0000256" key="7">
    <source>
        <dbReference type="SAM" id="MobiDB-lite"/>
    </source>
</evidence>
<dbReference type="GO" id="GO:0005737">
    <property type="term" value="C:cytoplasm"/>
    <property type="evidence" value="ECO:0007669"/>
    <property type="project" value="TreeGrafter"/>
</dbReference>
<dbReference type="InterPro" id="IPR002129">
    <property type="entry name" value="PyrdxlP-dep_de-COase"/>
</dbReference>
<dbReference type="Proteomes" id="UP000827549">
    <property type="component" value="Chromosome 2"/>
</dbReference>